<organism evidence="1 2">
    <name type="scientific">Elizabethkingia miricola</name>
    <name type="common">Chryseobacterium miricola</name>
    <dbReference type="NCBI Taxonomy" id="172045"/>
    <lineage>
        <taxon>Bacteria</taxon>
        <taxon>Pseudomonadati</taxon>
        <taxon>Bacteroidota</taxon>
        <taxon>Flavobacteriia</taxon>
        <taxon>Flavobacteriales</taxon>
        <taxon>Weeksellaceae</taxon>
        <taxon>Elizabethkingia</taxon>
    </lineage>
</organism>
<accession>A0ABD5B9V4</accession>
<reference evidence="1 2" key="1">
    <citation type="submission" date="2023-06" db="EMBL/GenBank/DDBJ databases">
        <title>Nosocomial Elizabethkingia miricola genome.</title>
        <authorList>
            <person name="Morgado S."/>
            <person name="Fonseca E."/>
            <person name="Freitas F."/>
            <person name="Vicente A.C."/>
        </authorList>
    </citation>
    <scope>NUCLEOTIDE SEQUENCE [LARGE SCALE GENOMIC DNA]</scope>
    <source>
        <strain evidence="1 2">EM15</strain>
    </source>
</reference>
<dbReference type="AlphaFoldDB" id="A0ABD5B9V4"/>
<proteinExistence type="predicted"/>
<comment type="caution">
    <text evidence="1">The sequence shown here is derived from an EMBL/GenBank/DDBJ whole genome shotgun (WGS) entry which is preliminary data.</text>
</comment>
<gene>
    <name evidence="1" type="ORF">QT385_18475</name>
</gene>
<dbReference type="RefSeq" id="WP_078795097.1">
    <property type="nucleotide sequence ID" value="NZ_JAUCQJ010000005.1"/>
</dbReference>
<name>A0ABD5B9V4_ELIMR</name>
<protein>
    <submittedName>
        <fullName evidence="1">Uncharacterized protein</fullName>
    </submittedName>
</protein>
<evidence type="ECO:0000313" key="1">
    <source>
        <dbReference type="EMBL" id="MDQ8750649.1"/>
    </source>
</evidence>
<dbReference type="EMBL" id="JAUCQJ010000005">
    <property type="protein sequence ID" value="MDQ8750649.1"/>
    <property type="molecule type" value="Genomic_DNA"/>
</dbReference>
<sequence length="79" mass="9022">MFSLAEPIIGEHHDLYNIEATLEEIISLLNDANIEHKSLFLNADSEFKSKAFGDMLNQKKLLQILKLTSVAETRTMKIF</sequence>
<dbReference type="Proteomes" id="UP001239265">
    <property type="component" value="Unassembled WGS sequence"/>
</dbReference>
<evidence type="ECO:0000313" key="2">
    <source>
        <dbReference type="Proteomes" id="UP001239265"/>
    </source>
</evidence>